<keyword evidence="7" id="KW-0998">Cell outer membrane</keyword>
<gene>
    <name evidence="9" type="ORF">KIN_07930</name>
</gene>
<dbReference type="PANTHER" id="PTHR35093">
    <property type="entry name" value="OUTER MEMBRANE PROTEIN NMB0088-RELATED"/>
    <property type="match status" value="1"/>
</dbReference>
<evidence type="ECO:0000256" key="4">
    <source>
        <dbReference type="ARBA" id="ARBA00022692"/>
    </source>
</evidence>
<dbReference type="GO" id="GO:0015483">
    <property type="term" value="F:long-chain fatty acid transporting porin activity"/>
    <property type="evidence" value="ECO:0007669"/>
    <property type="project" value="TreeGrafter"/>
</dbReference>
<sequence length="387" mass="41062">MKFLTGTAAILAATTSLASAGGLDRSSQNINILFERGNYVELSFGFTDPSVDGTDTSPFSSAFGESIGNTGSNFTTAGFGLKYQFTDKTSFALIIDEPYGSDVTYPGDNTTALGGTEAIVDSYAVTGIARYKFDDNWSVHGGLRYQEISANVTLSGAAYGGLNGYNGAFESDGAFGYLIGGAYERPDIALRVALTYNSKITHDLRTTETINGIGVNLINPTLAARSETEVEAPESINLDFQSGIAPDTLLFGNVRYASYEDTVVSPIFFDAAVEPTIENTSLTTIEDSTDVSLGVARRFNENWSGSIAVGWSSKGDDDLVSPLAPRNGSQSITLGARYEQDAMVISGGIRYTALGDARPETGTPDVERAVFEDNSAVSVGVRVGFRF</sequence>
<proteinExistence type="inferred from homology"/>
<keyword evidence="4" id="KW-0812">Transmembrane</keyword>
<protein>
    <submittedName>
        <fullName evidence="9">Membrane protein</fullName>
    </submittedName>
</protein>
<dbReference type="SUPFAM" id="SSF56935">
    <property type="entry name" value="Porins"/>
    <property type="match status" value="1"/>
</dbReference>
<name>A0A6N6JEB7_9RHOB</name>
<evidence type="ECO:0000256" key="5">
    <source>
        <dbReference type="ARBA" id="ARBA00022729"/>
    </source>
</evidence>
<evidence type="ECO:0000313" key="10">
    <source>
        <dbReference type="Proteomes" id="UP000436822"/>
    </source>
</evidence>
<keyword evidence="6" id="KW-0472">Membrane</keyword>
<keyword evidence="10" id="KW-1185">Reference proteome</keyword>
<accession>A0A6N6JEB7</accession>
<evidence type="ECO:0000256" key="3">
    <source>
        <dbReference type="ARBA" id="ARBA00022452"/>
    </source>
</evidence>
<comment type="similarity">
    <text evidence="2">Belongs to the OmpP1/FadL family.</text>
</comment>
<comment type="subcellular location">
    <subcellularLocation>
        <location evidence="1">Cell outer membrane</location>
        <topology evidence="1">Multi-pass membrane protein</topology>
    </subcellularLocation>
</comment>
<dbReference type="PANTHER" id="PTHR35093:SF8">
    <property type="entry name" value="OUTER MEMBRANE PROTEIN NMB0088-RELATED"/>
    <property type="match status" value="1"/>
</dbReference>
<dbReference type="GO" id="GO:0009279">
    <property type="term" value="C:cell outer membrane"/>
    <property type="evidence" value="ECO:0007669"/>
    <property type="project" value="UniProtKB-SubCell"/>
</dbReference>
<keyword evidence="3" id="KW-1134">Transmembrane beta strand</keyword>
<evidence type="ECO:0000313" key="9">
    <source>
        <dbReference type="EMBL" id="GFE63719.1"/>
    </source>
</evidence>
<evidence type="ECO:0000256" key="2">
    <source>
        <dbReference type="ARBA" id="ARBA00008163"/>
    </source>
</evidence>
<dbReference type="EMBL" id="BLJE01000001">
    <property type="protein sequence ID" value="GFE63719.1"/>
    <property type="molecule type" value="Genomic_DNA"/>
</dbReference>
<dbReference type="InterPro" id="IPR005017">
    <property type="entry name" value="OMPP1/FadL/TodX"/>
</dbReference>
<dbReference type="Pfam" id="PF03349">
    <property type="entry name" value="Toluene_X"/>
    <property type="match status" value="1"/>
</dbReference>
<dbReference type="OrthoDB" id="6679728at2"/>
<dbReference type="Gene3D" id="2.40.160.60">
    <property type="entry name" value="Outer membrane protein transport protein (OMPP1/FadL/TodX)"/>
    <property type="match status" value="1"/>
</dbReference>
<organism evidence="9 10">
    <name type="scientific">Litoreibacter roseus</name>
    <dbReference type="NCBI Taxonomy" id="2601869"/>
    <lineage>
        <taxon>Bacteria</taxon>
        <taxon>Pseudomonadati</taxon>
        <taxon>Pseudomonadota</taxon>
        <taxon>Alphaproteobacteria</taxon>
        <taxon>Rhodobacterales</taxon>
        <taxon>Roseobacteraceae</taxon>
        <taxon>Litoreibacter</taxon>
    </lineage>
</organism>
<evidence type="ECO:0000256" key="7">
    <source>
        <dbReference type="ARBA" id="ARBA00023237"/>
    </source>
</evidence>
<comment type="caution">
    <text evidence="9">The sequence shown here is derived from an EMBL/GenBank/DDBJ whole genome shotgun (WGS) entry which is preliminary data.</text>
</comment>
<keyword evidence="5 8" id="KW-0732">Signal</keyword>
<feature type="signal peptide" evidence="8">
    <location>
        <begin position="1"/>
        <end position="20"/>
    </location>
</feature>
<reference evidence="9 10" key="1">
    <citation type="submission" date="2019-12" db="EMBL/GenBank/DDBJ databases">
        <title>Litoreibacter badius sp. nov., a novel bacteriochlorophyll a-containing bacterium in the genus Litoreibacter.</title>
        <authorList>
            <person name="Kanamuro M."/>
            <person name="Takabe Y."/>
            <person name="Mori K."/>
            <person name="Takaichi S."/>
            <person name="Hanada S."/>
        </authorList>
    </citation>
    <scope>NUCLEOTIDE SEQUENCE [LARGE SCALE GENOMIC DNA]</scope>
    <source>
        <strain evidence="9 10">K6</strain>
    </source>
</reference>
<dbReference type="Proteomes" id="UP000436822">
    <property type="component" value="Unassembled WGS sequence"/>
</dbReference>
<dbReference type="AlphaFoldDB" id="A0A6N6JEB7"/>
<evidence type="ECO:0000256" key="8">
    <source>
        <dbReference type="SAM" id="SignalP"/>
    </source>
</evidence>
<dbReference type="RefSeq" id="WP_159804627.1">
    <property type="nucleotide sequence ID" value="NZ_BLJE01000001.1"/>
</dbReference>
<evidence type="ECO:0000256" key="1">
    <source>
        <dbReference type="ARBA" id="ARBA00004571"/>
    </source>
</evidence>
<evidence type="ECO:0000256" key="6">
    <source>
        <dbReference type="ARBA" id="ARBA00023136"/>
    </source>
</evidence>
<feature type="chain" id="PRO_5026954197" evidence="8">
    <location>
        <begin position="21"/>
        <end position="387"/>
    </location>
</feature>